<dbReference type="EMBL" id="KU577463">
    <property type="protein sequence ID" value="AMO25988.1"/>
    <property type="molecule type" value="Genomic_DNA"/>
</dbReference>
<proteinExistence type="predicted"/>
<evidence type="ECO:0000313" key="2">
    <source>
        <dbReference type="Proteomes" id="UP000201785"/>
    </source>
</evidence>
<dbReference type="Proteomes" id="UP000201785">
    <property type="component" value="Segment"/>
</dbReference>
<dbReference type="RefSeq" id="YP_009285477.1">
    <property type="nucleotide sequence ID" value="NC_031056.1"/>
</dbReference>
<sequence length="64" mass="7476">MDDKAYDLYARKEAIKHEVGSLLLLREMYQRFLNKEIDHYQLTNSIVAHCNVYGGDPLSITFNL</sequence>
<protein>
    <submittedName>
        <fullName evidence="1">Uncharacterized protein</fullName>
    </submittedName>
</protein>
<evidence type="ECO:0000313" key="1">
    <source>
        <dbReference type="EMBL" id="AMO25988.1"/>
    </source>
</evidence>
<keyword evidence="2" id="KW-1185">Reference proteome</keyword>
<dbReference type="GeneID" id="29081944"/>
<accession>A0A140HLX6</accession>
<reference evidence="1 2" key="1">
    <citation type="journal article" date="2016" name="Genome Announc.">
        <title>Complete Genome Sequence of Bacteriophage Deep-Blue Infecting Emetic Bacillus cereus.</title>
        <authorList>
            <person name="Hock L."/>
            <person name="Gillis A."/>
            <person name="Mahillon J."/>
        </authorList>
    </citation>
    <scope>NUCLEOTIDE SEQUENCE [LARGE SCALE GENOMIC DNA]</scope>
</reference>
<gene>
    <name evidence="1" type="ORF">Blue_165</name>
</gene>
<name>A0A140HLX6_9CAUD</name>
<dbReference type="KEGG" id="vg:29081944"/>
<organism evidence="1 2">
    <name type="scientific">Bacillus phage Deep Blue</name>
    <dbReference type="NCBI Taxonomy" id="1792245"/>
    <lineage>
        <taxon>Viruses</taxon>
        <taxon>Duplodnaviria</taxon>
        <taxon>Heunggongvirae</taxon>
        <taxon>Uroviricota</taxon>
        <taxon>Caudoviricetes</taxon>
        <taxon>Herelleviridae</taxon>
        <taxon>Bastillevirinae</taxon>
        <taxon>Caeruleovirus</taxon>
        <taxon>Caeruleovirus deepblue</taxon>
    </lineage>
</organism>
<dbReference type="OrthoDB" id="26188at10239"/>